<evidence type="ECO:0000313" key="2">
    <source>
        <dbReference type="Proteomes" id="UP000269883"/>
    </source>
</evidence>
<dbReference type="Proteomes" id="UP000269883">
    <property type="component" value="Chromosome"/>
</dbReference>
<protein>
    <submittedName>
        <fullName evidence="1">Baculoviral IAP repeat-containing protein 3</fullName>
    </submittedName>
</protein>
<dbReference type="AlphaFoldDB" id="A0A2Z6AXZ7"/>
<name>A0A2Z6AXZ7_9BACT</name>
<dbReference type="EMBL" id="AP017378">
    <property type="protein sequence ID" value="BBD08075.1"/>
    <property type="molecule type" value="Genomic_DNA"/>
</dbReference>
<keyword evidence="2" id="KW-1185">Reference proteome</keyword>
<reference evidence="1 2" key="1">
    <citation type="journal article" date="2018" name="Sci. Adv.">
        <title>Multi-heme cytochromes provide a pathway for survival in energy-limited environments.</title>
        <authorList>
            <person name="Deng X."/>
            <person name="Dohmae N."/>
            <person name="Nealson K.H."/>
            <person name="Hashimoto K."/>
            <person name="Okamoto A."/>
        </authorList>
    </citation>
    <scope>NUCLEOTIDE SEQUENCE [LARGE SCALE GENOMIC DNA]</scope>
    <source>
        <strain evidence="1 2">IS5</strain>
    </source>
</reference>
<gene>
    <name evidence="1" type="ORF">DFE_1349</name>
</gene>
<evidence type="ECO:0000313" key="1">
    <source>
        <dbReference type="EMBL" id="BBD08075.1"/>
    </source>
</evidence>
<sequence length="61" mass="6904">MDKKYNFTAGYGDGLGETYEDFVIYHNKLDSYALYVGFLMSRADMSQAALLGYGYSPHLFS</sequence>
<accession>A0A2Z6AXZ7</accession>
<dbReference type="KEGG" id="dfl:DFE_1349"/>
<proteinExistence type="predicted"/>
<organism evidence="1 2">
    <name type="scientific">Desulfovibrio ferrophilus</name>
    <dbReference type="NCBI Taxonomy" id="241368"/>
    <lineage>
        <taxon>Bacteria</taxon>
        <taxon>Pseudomonadati</taxon>
        <taxon>Thermodesulfobacteriota</taxon>
        <taxon>Desulfovibrionia</taxon>
        <taxon>Desulfovibrionales</taxon>
        <taxon>Desulfovibrionaceae</taxon>
        <taxon>Desulfovibrio</taxon>
    </lineage>
</organism>